<feature type="binding site" evidence="7 11">
    <location>
        <position position="453"/>
    </location>
    <ligand>
        <name>[4Fe-4S] cluster</name>
        <dbReference type="ChEBI" id="CHEBI:49883"/>
    </ligand>
</feature>
<evidence type="ECO:0000256" key="3">
    <source>
        <dbReference type="ARBA" id="ARBA00022676"/>
    </source>
</evidence>
<dbReference type="SUPFAM" id="SSF53271">
    <property type="entry name" value="PRTase-like"/>
    <property type="match status" value="1"/>
</dbReference>
<keyword evidence="7 11" id="KW-0411">Iron-sulfur</keyword>
<dbReference type="UniPathway" id="UPA00074">
    <property type="reaction ID" value="UER00124"/>
</dbReference>
<dbReference type="CDD" id="cd00715">
    <property type="entry name" value="GPATase_N"/>
    <property type="match status" value="1"/>
</dbReference>
<dbReference type="Proteomes" id="UP000284883">
    <property type="component" value="Unassembled WGS sequence"/>
</dbReference>
<sequence length="475" mass="51807">MSNYEKITTGMGEECGVFGAYDMDGGDVAPSVYYGLFALQHRGQESCGIAVTDTYGERKVHSKKGLGLVNEVFDEEALEGLKGNLGVGHVRYSTAGATKVENAMPLVLNYVKGTLAIAHNGNLTNAVELRHELEYTGAIFQTTIDSEVIAYHIARERLKTAKAEEAVRNAMQKIEGAYALVVISPRKMIGARDPFGLRPLCIGKRDNTYFLASESCAIAAVGGEFVRDVEPGEIVSFTKNGITSDKSMAISPKKQARCIFEYIYFARTDSTIDKVNVYHSRITAGKALAQSYPVEADLVVGVPDSGLVAAKGYSEESGIPYGMAFHKNSYVGRTFIKPKQSQRESSVKIKLNVIEEVVKGKRIVMVDDSIVRGTTCANIIKMLKKAGATEVHVRISSPPFLHPCYFGTDVPSNDQLIAHSHTTEEIREMIGADSLGYMEIGKLKDMVGELAYCDACFTGNYPMKVPTEDISHAFD</sequence>
<keyword evidence="3 7" id="KW-0328">Glycosyltransferase</keyword>
<dbReference type="EMBL" id="QSGQ01000011">
    <property type="protein sequence ID" value="RHB35708.1"/>
    <property type="molecule type" value="Genomic_DNA"/>
</dbReference>
<keyword evidence="19" id="KW-1185">Reference proteome</keyword>
<keyword evidence="4 7" id="KW-0808">Transferase</keyword>
<organism evidence="14 20">
    <name type="scientific">Dorea formicigenerans</name>
    <dbReference type="NCBI Taxonomy" id="39486"/>
    <lineage>
        <taxon>Bacteria</taxon>
        <taxon>Bacillati</taxon>
        <taxon>Bacillota</taxon>
        <taxon>Clostridia</taxon>
        <taxon>Lachnospirales</taxon>
        <taxon>Lachnospiraceae</taxon>
        <taxon>Dorea</taxon>
    </lineage>
</organism>
<evidence type="ECO:0000313" key="16">
    <source>
        <dbReference type="EMBL" id="RHB35708.1"/>
    </source>
</evidence>
<evidence type="ECO:0000313" key="23">
    <source>
        <dbReference type="Proteomes" id="UP000284962"/>
    </source>
</evidence>
<evidence type="ECO:0000313" key="13">
    <source>
        <dbReference type="EMBL" id="RGO50837.1"/>
    </source>
</evidence>
<dbReference type="Proteomes" id="UP000266376">
    <property type="component" value="Unassembled WGS sequence"/>
</dbReference>
<dbReference type="GO" id="GO:0004044">
    <property type="term" value="F:amidophosphoribosyltransferase activity"/>
    <property type="evidence" value="ECO:0007669"/>
    <property type="project" value="UniProtKB-UniRule"/>
</dbReference>
<dbReference type="EMBL" id="QSVQ01000008">
    <property type="protein sequence ID" value="RGO50837.1"/>
    <property type="molecule type" value="Genomic_DNA"/>
</dbReference>
<keyword evidence="7 10" id="KW-0460">Magnesium</keyword>
<feature type="active site" description="Nucleophile" evidence="7 9">
    <location>
        <position position="15"/>
    </location>
</feature>
<evidence type="ECO:0000256" key="4">
    <source>
        <dbReference type="ARBA" id="ARBA00022679"/>
    </source>
</evidence>
<evidence type="ECO:0000313" key="18">
    <source>
        <dbReference type="EMBL" id="RHK60256.1"/>
    </source>
</evidence>
<evidence type="ECO:0000256" key="11">
    <source>
        <dbReference type="PIRSR" id="PIRSR000485-3"/>
    </source>
</evidence>
<protein>
    <recommendedName>
        <fullName evidence="7">Amidophosphoribosyltransferase</fullName>
        <shortName evidence="7">ATase</shortName>
        <ecNumber evidence="7">2.4.2.14</ecNumber>
    </recommendedName>
    <alternativeName>
        <fullName evidence="7">Glutamine phosphoribosylpyrophosphate amidotransferase</fullName>
        <shortName evidence="7">GPATase</shortName>
    </alternativeName>
</protein>
<dbReference type="Pfam" id="PF00156">
    <property type="entry name" value="Pribosyltran"/>
    <property type="match status" value="1"/>
</dbReference>
<dbReference type="Proteomes" id="UP000284962">
    <property type="component" value="Unassembled WGS sequence"/>
</dbReference>
<dbReference type="EMBL" id="QSAJ01000048">
    <property type="protein sequence ID" value="RGW49288.1"/>
    <property type="molecule type" value="Genomic_DNA"/>
</dbReference>
<dbReference type="HAMAP" id="MF_01931">
    <property type="entry name" value="PurF"/>
    <property type="match status" value="1"/>
</dbReference>
<dbReference type="GO" id="GO:0009113">
    <property type="term" value="P:purine nucleobase biosynthetic process"/>
    <property type="evidence" value="ECO:0007669"/>
    <property type="project" value="UniProtKB-UniRule"/>
</dbReference>
<dbReference type="EMBL" id="QSEW01000013">
    <property type="protein sequence ID" value="RGZ98890.1"/>
    <property type="molecule type" value="Genomic_DNA"/>
</dbReference>
<dbReference type="Pfam" id="PF13537">
    <property type="entry name" value="GATase_7"/>
    <property type="match status" value="1"/>
</dbReference>
<dbReference type="GO" id="GO:0051539">
    <property type="term" value="F:4 iron, 4 sulfur cluster binding"/>
    <property type="evidence" value="ECO:0007669"/>
    <property type="project" value="UniProtKB-KW"/>
</dbReference>
<reference evidence="19 20" key="1">
    <citation type="submission" date="2018-08" db="EMBL/GenBank/DDBJ databases">
        <title>A genome reference for cultivated species of the human gut microbiota.</title>
        <authorList>
            <person name="Zou Y."/>
            <person name="Xue W."/>
            <person name="Luo G."/>
        </authorList>
    </citation>
    <scope>NUCLEOTIDE SEQUENCE [LARGE SCALE GENOMIC DNA]</scope>
    <source>
        <strain evidence="14 20">AF12-11</strain>
        <strain evidence="18 21">AF42-21</strain>
        <strain evidence="17 24">AM23-7AC</strain>
        <strain evidence="16 22">AM40-15AC</strain>
        <strain evidence="15 23">AM46-16</strain>
        <strain evidence="13 19">OM02-12</strain>
    </source>
</reference>
<feature type="binding site" evidence="7 10">
    <location>
        <position position="368"/>
    </location>
    <ligand>
        <name>Mg(2+)</name>
        <dbReference type="ChEBI" id="CHEBI:18420"/>
    </ligand>
</feature>
<evidence type="ECO:0000256" key="5">
    <source>
        <dbReference type="ARBA" id="ARBA00022755"/>
    </source>
</evidence>
<evidence type="ECO:0000313" key="15">
    <source>
        <dbReference type="EMBL" id="RGZ98890.1"/>
    </source>
</evidence>
<evidence type="ECO:0000256" key="8">
    <source>
        <dbReference type="PIRNR" id="PIRNR000485"/>
    </source>
</evidence>
<keyword evidence="7 11" id="KW-0408">Iron</keyword>
<comment type="cofactor">
    <cofactor evidence="7 11">
        <name>[4Fe-4S] cluster</name>
        <dbReference type="ChEBI" id="CHEBI:49883"/>
    </cofactor>
    <text evidence="7 11">Binds 1 [4Fe-4S] cluster per subunit.</text>
</comment>
<dbReference type="AlphaFoldDB" id="A0A395XMU0"/>
<comment type="similarity">
    <text evidence="2 7 8">In the C-terminal section; belongs to the purine/pyrimidine phosphoribosyltransferase family.</text>
</comment>
<comment type="cofactor">
    <cofactor evidence="7 10">
        <name>Mg(2+)</name>
        <dbReference type="ChEBI" id="CHEBI:18420"/>
    </cofactor>
    <text evidence="7 10">Binds 1 Mg(2+) ion per subunit.</text>
</comment>
<evidence type="ECO:0000313" key="22">
    <source>
        <dbReference type="Proteomes" id="UP000284883"/>
    </source>
</evidence>
<evidence type="ECO:0000313" key="19">
    <source>
        <dbReference type="Proteomes" id="UP000261055"/>
    </source>
</evidence>
<comment type="catalytic activity">
    <reaction evidence="7 8">
        <text>5-phospho-beta-D-ribosylamine + L-glutamate + diphosphate = 5-phospho-alpha-D-ribose 1-diphosphate + L-glutamine + H2O</text>
        <dbReference type="Rhea" id="RHEA:14905"/>
        <dbReference type="ChEBI" id="CHEBI:15377"/>
        <dbReference type="ChEBI" id="CHEBI:29985"/>
        <dbReference type="ChEBI" id="CHEBI:33019"/>
        <dbReference type="ChEBI" id="CHEBI:58017"/>
        <dbReference type="ChEBI" id="CHEBI:58359"/>
        <dbReference type="ChEBI" id="CHEBI:58681"/>
        <dbReference type="EC" id="2.4.2.14"/>
    </reaction>
</comment>
<dbReference type="Proteomes" id="UP000284152">
    <property type="component" value="Unassembled WGS sequence"/>
</dbReference>
<feature type="binding site" evidence="7 11">
    <location>
        <position position="404"/>
    </location>
    <ligand>
        <name>[4Fe-4S] cluster</name>
        <dbReference type="ChEBI" id="CHEBI:49883"/>
    </ligand>
</feature>
<evidence type="ECO:0000256" key="6">
    <source>
        <dbReference type="ARBA" id="ARBA00022962"/>
    </source>
</evidence>
<dbReference type="EC" id="2.4.2.14" evidence="7"/>
<dbReference type="InterPro" id="IPR035584">
    <property type="entry name" value="PurF_N"/>
</dbReference>
<evidence type="ECO:0000256" key="9">
    <source>
        <dbReference type="PIRSR" id="PIRSR000485-1"/>
    </source>
</evidence>
<proteinExistence type="inferred from homology"/>
<evidence type="ECO:0000256" key="10">
    <source>
        <dbReference type="PIRSR" id="PIRSR000485-2"/>
    </source>
</evidence>
<evidence type="ECO:0000256" key="2">
    <source>
        <dbReference type="ARBA" id="ARBA00010138"/>
    </source>
</evidence>
<dbReference type="InterPro" id="IPR017932">
    <property type="entry name" value="GATase_2_dom"/>
</dbReference>
<evidence type="ECO:0000259" key="12">
    <source>
        <dbReference type="PROSITE" id="PS51278"/>
    </source>
</evidence>
<evidence type="ECO:0000313" key="24">
    <source>
        <dbReference type="Proteomes" id="UP000285666"/>
    </source>
</evidence>
<evidence type="ECO:0000313" key="20">
    <source>
        <dbReference type="Proteomes" id="UP000266376"/>
    </source>
</evidence>
<dbReference type="SUPFAM" id="SSF56235">
    <property type="entry name" value="N-terminal nucleophile aminohydrolases (Ntn hydrolases)"/>
    <property type="match status" value="1"/>
</dbReference>
<dbReference type="InterPro" id="IPR029055">
    <property type="entry name" value="Ntn_hydrolases_N"/>
</dbReference>
<comment type="pathway">
    <text evidence="1 7 8">Purine metabolism; IMP biosynthesis via de novo pathway; N(1)-(5-phospho-D-ribosyl)glycinamide from 5-phospho-alpha-D-ribose 1-diphosphate: step 1/2.</text>
</comment>
<dbReference type="Gene3D" id="3.40.50.2020">
    <property type="match status" value="1"/>
</dbReference>
<keyword evidence="5 7" id="KW-0658">Purine biosynthesis</keyword>
<evidence type="ECO:0000313" key="17">
    <source>
        <dbReference type="EMBL" id="RHF79229.1"/>
    </source>
</evidence>
<dbReference type="GO" id="GO:0006189">
    <property type="term" value="P:'de novo' IMP biosynthetic process"/>
    <property type="evidence" value="ECO:0007669"/>
    <property type="project" value="UniProtKB-UniRule"/>
</dbReference>
<feature type="binding site" evidence="7 11">
    <location>
        <position position="456"/>
    </location>
    <ligand>
        <name>[4Fe-4S] cluster</name>
        <dbReference type="ChEBI" id="CHEBI:49883"/>
    </ligand>
</feature>
<dbReference type="InterPro" id="IPR005854">
    <property type="entry name" value="PurF"/>
</dbReference>
<dbReference type="PROSITE" id="PS51278">
    <property type="entry name" value="GATASE_TYPE_2"/>
    <property type="match status" value="1"/>
</dbReference>
<evidence type="ECO:0000256" key="7">
    <source>
        <dbReference type="HAMAP-Rule" id="MF_01931"/>
    </source>
</evidence>
<dbReference type="EMBL" id="QRHN01000006">
    <property type="protein sequence ID" value="RHF79229.1"/>
    <property type="molecule type" value="Genomic_DNA"/>
</dbReference>
<dbReference type="EMBL" id="QRNS01000035">
    <property type="protein sequence ID" value="RHK60256.1"/>
    <property type="molecule type" value="Genomic_DNA"/>
</dbReference>
<dbReference type="InterPro" id="IPR029057">
    <property type="entry name" value="PRTase-like"/>
</dbReference>
<keyword evidence="7" id="KW-0004">4Fe-4S</keyword>
<feature type="binding site" evidence="7 10">
    <location>
        <position position="367"/>
    </location>
    <ligand>
        <name>Mg(2+)</name>
        <dbReference type="ChEBI" id="CHEBI:18420"/>
    </ligand>
</feature>
<name>A0A395XMU0_9FIRM</name>
<dbReference type="Gene3D" id="3.60.20.10">
    <property type="entry name" value="Glutamine Phosphoribosylpyrophosphate, subunit 1, domain 1"/>
    <property type="match status" value="1"/>
</dbReference>
<dbReference type="InterPro" id="IPR000836">
    <property type="entry name" value="PRTase_dom"/>
</dbReference>
<gene>
    <name evidence="7 14" type="primary">purF</name>
    <name evidence="18" type="ORF">DW054_14715</name>
    <name evidence="17" type="ORF">DW658_05870</name>
    <name evidence="16" type="ORF">DW885_13330</name>
    <name evidence="15" type="ORF">DW957_11270</name>
    <name evidence="14" type="ORF">DWV67_14220</name>
    <name evidence="13" type="ORF">DXB12_08490</name>
</gene>
<dbReference type="PIRSF" id="PIRSF000485">
    <property type="entry name" value="Amd_phspho_trans"/>
    <property type="match status" value="1"/>
</dbReference>
<dbReference type="Proteomes" id="UP000285666">
    <property type="component" value="Unassembled WGS sequence"/>
</dbReference>
<evidence type="ECO:0000313" key="14">
    <source>
        <dbReference type="EMBL" id="RGW49288.1"/>
    </source>
</evidence>
<evidence type="ECO:0000256" key="1">
    <source>
        <dbReference type="ARBA" id="ARBA00005209"/>
    </source>
</evidence>
<dbReference type="RefSeq" id="WP_117613536.1">
    <property type="nucleotide sequence ID" value="NZ_CP173381.1"/>
</dbReference>
<dbReference type="PANTHER" id="PTHR11907">
    <property type="entry name" value="AMIDOPHOSPHORIBOSYLTRANSFERASE"/>
    <property type="match status" value="1"/>
</dbReference>
<accession>A0A395XMU0</accession>
<dbReference type="CDD" id="cd06223">
    <property type="entry name" value="PRTases_typeI"/>
    <property type="match status" value="1"/>
</dbReference>
<feature type="domain" description="Glutamine amidotransferase type-2" evidence="12">
    <location>
        <begin position="15"/>
        <end position="240"/>
    </location>
</feature>
<keyword evidence="6 7" id="KW-0315">Glutamine amidotransferase</keyword>
<comment type="function">
    <text evidence="7">Catalyzes the formation of phosphoribosylamine from phosphoribosylpyrophosphate (PRPP) and glutamine.</text>
</comment>
<dbReference type="Proteomes" id="UP000261055">
    <property type="component" value="Unassembled WGS sequence"/>
</dbReference>
<comment type="caution">
    <text evidence="14">The sequence shown here is derived from an EMBL/GenBank/DDBJ whole genome shotgun (WGS) entry which is preliminary data.</text>
</comment>
<dbReference type="NCBIfam" id="TIGR01134">
    <property type="entry name" value="purF"/>
    <property type="match status" value="1"/>
</dbReference>
<feature type="binding site" evidence="7 11">
    <location>
        <position position="258"/>
    </location>
    <ligand>
        <name>[4Fe-4S] cluster</name>
        <dbReference type="ChEBI" id="CHEBI:49883"/>
    </ligand>
</feature>
<evidence type="ECO:0000313" key="21">
    <source>
        <dbReference type="Proteomes" id="UP000284152"/>
    </source>
</evidence>
<dbReference type="GO" id="GO:0000287">
    <property type="term" value="F:magnesium ion binding"/>
    <property type="evidence" value="ECO:0007669"/>
    <property type="project" value="UniProtKB-UniRule"/>
</dbReference>
<feature type="binding site" evidence="7 10">
    <location>
        <position position="305"/>
    </location>
    <ligand>
        <name>Mg(2+)</name>
        <dbReference type="ChEBI" id="CHEBI:18420"/>
    </ligand>
</feature>
<keyword evidence="7 10" id="KW-0479">Metal-binding</keyword>